<reference evidence="2 3" key="2">
    <citation type="journal article" date="2009" name="PLoS ONE">
        <title>An integrated genetic and cytogenetic map of the cucumber genome.</title>
        <authorList>
            <person name="Ren Y."/>
            <person name="Zhang Z."/>
            <person name="Liu J."/>
            <person name="Staub J.E."/>
            <person name="Han Y."/>
            <person name="Cheng Z."/>
            <person name="Li X."/>
            <person name="Lu J."/>
            <person name="Miao H."/>
            <person name="Kang H."/>
            <person name="Xie B."/>
            <person name="Gu X."/>
            <person name="Wang X."/>
            <person name="Du Y."/>
            <person name="Jin W."/>
            <person name="Huang S."/>
        </authorList>
    </citation>
    <scope>NUCLEOTIDE SEQUENCE [LARGE SCALE GENOMIC DNA]</scope>
    <source>
        <strain evidence="3">cv. 9930</strain>
    </source>
</reference>
<protein>
    <submittedName>
        <fullName evidence="2">Uncharacterized protein</fullName>
    </submittedName>
</protein>
<dbReference type="Proteomes" id="UP000029981">
    <property type="component" value="Chromosome 3"/>
</dbReference>
<reference evidence="2 3" key="1">
    <citation type="journal article" date="2009" name="Nat. Genet.">
        <title>The genome of the cucumber, Cucumis sativus L.</title>
        <authorList>
            <person name="Huang S."/>
            <person name="Li R."/>
            <person name="Zhang Z."/>
            <person name="Li L."/>
            <person name="Gu X."/>
            <person name="Fan W."/>
            <person name="Lucas W.J."/>
            <person name="Wang X."/>
            <person name="Xie B."/>
            <person name="Ni P."/>
            <person name="Ren Y."/>
            <person name="Zhu H."/>
            <person name="Li J."/>
            <person name="Lin K."/>
            <person name="Jin W."/>
            <person name="Fei Z."/>
            <person name="Li G."/>
            <person name="Staub J."/>
            <person name="Kilian A."/>
            <person name="van der Vossen E.A."/>
            <person name="Wu Y."/>
            <person name="Guo J."/>
            <person name="He J."/>
            <person name="Jia Z."/>
            <person name="Ren Y."/>
            <person name="Tian G."/>
            <person name="Lu Y."/>
            <person name="Ruan J."/>
            <person name="Qian W."/>
            <person name="Wang M."/>
            <person name="Huang Q."/>
            <person name="Li B."/>
            <person name="Xuan Z."/>
            <person name="Cao J."/>
            <person name="Asan"/>
            <person name="Wu Z."/>
            <person name="Zhang J."/>
            <person name="Cai Q."/>
            <person name="Bai Y."/>
            <person name="Zhao B."/>
            <person name="Han Y."/>
            <person name="Li Y."/>
            <person name="Li X."/>
            <person name="Wang S."/>
            <person name="Shi Q."/>
            <person name="Liu S."/>
            <person name="Cho W.K."/>
            <person name="Kim J.Y."/>
            <person name="Xu Y."/>
            <person name="Heller-Uszynska K."/>
            <person name="Miao H."/>
            <person name="Cheng Z."/>
            <person name="Zhang S."/>
            <person name="Wu J."/>
            <person name="Yang Y."/>
            <person name="Kang H."/>
            <person name="Li M."/>
            <person name="Liang H."/>
            <person name="Ren X."/>
            <person name="Shi Z."/>
            <person name="Wen M."/>
            <person name="Jian M."/>
            <person name="Yang H."/>
            <person name="Zhang G."/>
            <person name="Yang Z."/>
            <person name="Chen R."/>
            <person name="Liu S."/>
            <person name="Li J."/>
            <person name="Ma L."/>
            <person name="Liu H."/>
            <person name="Zhou Y."/>
            <person name="Zhao J."/>
            <person name="Fang X."/>
            <person name="Li G."/>
            <person name="Fang L."/>
            <person name="Li Y."/>
            <person name="Liu D."/>
            <person name="Zheng H."/>
            <person name="Zhang Y."/>
            <person name="Qin N."/>
            <person name="Li Z."/>
            <person name="Yang G."/>
            <person name="Yang S."/>
            <person name="Bolund L."/>
            <person name="Kristiansen K."/>
            <person name="Zheng H."/>
            <person name="Li S."/>
            <person name="Zhang X."/>
            <person name="Yang H."/>
            <person name="Wang J."/>
            <person name="Sun R."/>
            <person name="Zhang B."/>
            <person name="Jiang S."/>
            <person name="Wang J."/>
            <person name="Du Y."/>
            <person name="Li S."/>
        </authorList>
    </citation>
    <scope>NUCLEOTIDE SEQUENCE [LARGE SCALE GENOMIC DNA]</scope>
    <source>
        <strain evidence="3">cv. 9930</strain>
    </source>
</reference>
<feature type="compositionally biased region" description="Polar residues" evidence="1">
    <location>
        <begin position="128"/>
        <end position="139"/>
    </location>
</feature>
<organism evidence="2 3">
    <name type="scientific">Cucumis sativus</name>
    <name type="common">Cucumber</name>
    <dbReference type="NCBI Taxonomy" id="3659"/>
    <lineage>
        <taxon>Eukaryota</taxon>
        <taxon>Viridiplantae</taxon>
        <taxon>Streptophyta</taxon>
        <taxon>Embryophyta</taxon>
        <taxon>Tracheophyta</taxon>
        <taxon>Spermatophyta</taxon>
        <taxon>Magnoliopsida</taxon>
        <taxon>eudicotyledons</taxon>
        <taxon>Gunneridae</taxon>
        <taxon>Pentapetalae</taxon>
        <taxon>rosids</taxon>
        <taxon>fabids</taxon>
        <taxon>Cucurbitales</taxon>
        <taxon>Cucurbitaceae</taxon>
        <taxon>Benincaseae</taxon>
        <taxon>Cucumis</taxon>
    </lineage>
</organism>
<keyword evidence="3" id="KW-1185">Reference proteome</keyword>
<feature type="region of interest" description="Disordered" evidence="1">
    <location>
        <begin position="125"/>
        <end position="150"/>
    </location>
</feature>
<name>A0A0A0LAI5_CUCSA</name>
<evidence type="ECO:0000313" key="2">
    <source>
        <dbReference type="EMBL" id="KGN57667.1"/>
    </source>
</evidence>
<proteinExistence type="predicted"/>
<sequence length="193" mass="21259">MGGPSHSPPKIHSFKIVVQAQPSASVQLSSSHTMPQPKGGHGCDPKIWTLQLLDRHLLRLTILSGSKCGMVCIVDIRDVSTGKLNKKILEVSDQLTVTNQPKISARLDSQQSAVTSNQTFLTRPLHQPATSSKPTVTTRSPKLPPIPSESIPPLMPINCDNIQPRKKQIKLSKSTLMFLWNRSRRPHLSNSLL</sequence>
<dbReference type="AlphaFoldDB" id="A0A0A0LAI5"/>
<evidence type="ECO:0000313" key="3">
    <source>
        <dbReference type="Proteomes" id="UP000029981"/>
    </source>
</evidence>
<reference evidence="2 3" key="4">
    <citation type="journal article" date="2011" name="BMC Genomics">
        <title>RNA-Seq improves annotation of protein-coding genes in the cucumber genome.</title>
        <authorList>
            <person name="Li Z."/>
            <person name="Zhang Z."/>
            <person name="Yan P."/>
            <person name="Huang S."/>
            <person name="Fei Z."/>
            <person name="Lin K."/>
        </authorList>
    </citation>
    <scope>NUCLEOTIDE SEQUENCE [LARGE SCALE GENOMIC DNA]</scope>
    <source>
        <strain evidence="3">cv. 9930</strain>
    </source>
</reference>
<dbReference type="Gramene" id="KGN57667">
    <property type="protein sequence ID" value="KGN57667"/>
    <property type="gene ID" value="Csa_3G239310"/>
</dbReference>
<dbReference type="EMBL" id="CM002924">
    <property type="protein sequence ID" value="KGN57667.1"/>
    <property type="molecule type" value="Genomic_DNA"/>
</dbReference>
<accession>A0A0A0LAI5</accession>
<reference evidence="2 3" key="3">
    <citation type="journal article" date="2010" name="BMC Genomics">
        <title>Transcriptome sequencing and comparative analysis of cucumber flowers with different sex types.</title>
        <authorList>
            <person name="Guo S."/>
            <person name="Zheng Y."/>
            <person name="Joung J.G."/>
            <person name="Liu S."/>
            <person name="Zhang Z."/>
            <person name="Crasta O.R."/>
            <person name="Sobral B.W."/>
            <person name="Xu Y."/>
            <person name="Huang S."/>
            <person name="Fei Z."/>
        </authorList>
    </citation>
    <scope>NUCLEOTIDE SEQUENCE [LARGE SCALE GENOMIC DNA]</scope>
    <source>
        <strain evidence="3">cv. 9930</strain>
    </source>
</reference>
<gene>
    <name evidence="2" type="ORF">Csa_3G239310</name>
</gene>
<evidence type="ECO:0000256" key="1">
    <source>
        <dbReference type="SAM" id="MobiDB-lite"/>
    </source>
</evidence>